<proteinExistence type="predicted"/>
<gene>
    <name evidence="2" type="ORF">JJ685_05410</name>
</gene>
<dbReference type="Proteomes" id="UP000599109">
    <property type="component" value="Unassembled WGS sequence"/>
</dbReference>
<protein>
    <submittedName>
        <fullName evidence="2">Uncharacterized protein</fullName>
    </submittedName>
</protein>
<comment type="caution">
    <text evidence="2">The sequence shown here is derived from an EMBL/GenBank/DDBJ whole genome shotgun (WGS) entry which is preliminary data.</text>
</comment>
<organism evidence="2 3">
    <name type="scientific">Ramlibacter monticola</name>
    <dbReference type="NCBI Taxonomy" id="1926872"/>
    <lineage>
        <taxon>Bacteria</taxon>
        <taxon>Pseudomonadati</taxon>
        <taxon>Pseudomonadota</taxon>
        <taxon>Betaproteobacteria</taxon>
        <taxon>Burkholderiales</taxon>
        <taxon>Comamonadaceae</taxon>
        <taxon>Ramlibacter</taxon>
    </lineage>
</organism>
<accession>A0A936YXU7</accession>
<evidence type="ECO:0000313" key="3">
    <source>
        <dbReference type="Proteomes" id="UP000599109"/>
    </source>
</evidence>
<evidence type="ECO:0000313" key="2">
    <source>
        <dbReference type="EMBL" id="MBL0390576.1"/>
    </source>
</evidence>
<name>A0A936YXU7_9BURK</name>
<feature type="region of interest" description="Disordered" evidence="1">
    <location>
        <begin position="26"/>
        <end position="49"/>
    </location>
</feature>
<reference evidence="2 3" key="1">
    <citation type="journal article" date="2017" name="Int. J. Syst. Evol. Microbiol.">
        <title>Ramlibacter monticola sp. nov., isolated from forest soil.</title>
        <authorList>
            <person name="Chaudhary D.K."/>
            <person name="Kim J."/>
        </authorList>
    </citation>
    <scope>NUCLEOTIDE SEQUENCE [LARGE SCALE GENOMIC DNA]</scope>
    <source>
        <strain evidence="2 3">KACC 19175</strain>
    </source>
</reference>
<evidence type="ECO:0000256" key="1">
    <source>
        <dbReference type="SAM" id="MobiDB-lite"/>
    </source>
</evidence>
<dbReference type="RefSeq" id="WP_201673170.1">
    <property type="nucleotide sequence ID" value="NZ_JAEQNE010000001.1"/>
</dbReference>
<dbReference type="AlphaFoldDB" id="A0A936YXU7"/>
<keyword evidence="3" id="KW-1185">Reference proteome</keyword>
<dbReference type="EMBL" id="JAEQNE010000001">
    <property type="protein sequence ID" value="MBL0390576.1"/>
    <property type="molecule type" value="Genomic_DNA"/>
</dbReference>
<sequence>MDAAELRAEDRAERRRLRGHWCRDCLGHTGPGSPCAPESEEETEAELEN</sequence>
<feature type="compositionally biased region" description="Acidic residues" evidence="1">
    <location>
        <begin position="38"/>
        <end position="49"/>
    </location>
</feature>